<protein>
    <submittedName>
        <fullName evidence="1">Uncharacterized protein</fullName>
    </submittedName>
</protein>
<evidence type="ECO:0000313" key="1">
    <source>
        <dbReference type="EMBL" id="MPC83088.1"/>
    </source>
</evidence>
<proteinExistence type="predicted"/>
<sequence>MVLKGLRVDKGMHSETLLHCTFTTFQRLWLNDALTRFLHFKTDQQDFFTFSRTFLWFQ</sequence>
<organism evidence="1 2">
    <name type="scientific">Portunus trituberculatus</name>
    <name type="common">Swimming crab</name>
    <name type="synonym">Neptunus trituberculatus</name>
    <dbReference type="NCBI Taxonomy" id="210409"/>
    <lineage>
        <taxon>Eukaryota</taxon>
        <taxon>Metazoa</taxon>
        <taxon>Ecdysozoa</taxon>
        <taxon>Arthropoda</taxon>
        <taxon>Crustacea</taxon>
        <taxon>Multicrustacea</taxon>
        <taxon>Malacostraca</taxon>
        <taxon>Eumalacostraca</taxon>
        <taxon>Eucarida</taxon>
        <taxon>Decapoda</taxon>
        <taxon>Pleocyemata</taxon>
        <taxon>Brachyura</taxon>
        <taxon>Eubrachyura</taxon>
        <taxon>Portunoidea</taxon>
        <taxon>Portunidae</taxon>
        <taxon>Portuninae</taxon>
        <taxon>Portunus</taxon>
    </lineage>
</organism>
<dbReference type="AlphaFoldDB" id="A0A5B7IQM6"/>
<comment type="caution">
    <text evidence="1">The sequence shown here is derived from an EMBL/GenBank/DDBJ whole genome shotgun (WGS) entry which is preliminary data.</text>
</comment>
<name>A0A5B7IQM6_PORTR</name>
<reference evidence="1 2" key="1">
    <citation type="submission" date="2019-05" db="EMBL/GenBank/DDBJ databases">
        <title>Another draft genome of Portunus trituberculatus and its Hox gene families provides insights of decapod evolution.</title>
        <authorList>
            <person name="Jeong J.-H."/>
            <person name="Song I."/>
            <person name="Kim S."/>
            <person name="Choi T."/>
            <person name="Kim D."/>
            <person name="Ryu S."/>
            <person name="Kim W."/>
        </authorList>
    </citation>
    <scope>NUCLEOTIDE SEQUENCE [LARGE SCALE GENOMIC DNA]</scope>
    <source>
        <tissue evidence="1">Muscle</tissue>
    </source>
</reference>
<accession>A0A5B7IQM6</accession>
<dbReference type="Proteomes" id="UP000324222">
    <property type="component" value="Unassembled WGS sequence"/>
</dbReference>
<evidence type="ECO:0000313" key="2">
    <source>
        <dbReference type="Proteomes" id="UP000324222"/>
    </source>
</evidence>
<gene>
    <name evidence="1" type="ORF">E2C01_077779</name>
</gene>
<dbReference type="EMBL" id="VSRR010061469">
    <property type="protein sequence ID" value="MPC83088.1"/>
    <property type="molecule type" value="Genomic_DNA"/>
</dbReference>
<keyword evidence="2" id="KW-1185">Reference proteome</keyword>